<sequence length="432" mass="44937">MTSEPLTLTGIGAVLPGPDGPCVDTPTLWEIVRAGTSCLTPFAYEGLPLHIAGQVGGWDPVTALGVSERVGGRMARITQLATGAVKNALDDAGLKAEDLDDGRTVLVVASLQFAFQEAGRYFAMYERGGQEALGMEYWLTGTPGSVTSGICSVLGISPQTLTVSGACNCSLRALEIAATMLHAGTVDRAVVVGADATLDPICVSSTTNESKRRGFRISTLSTDPASVRPHDEEQDGNAPGEGALAVVLESAHTGHTGRTGHTMNAAQPAGMPLRLWFRTSRSNGSNPMISGPPDNFSRDAHALLTGAGIGMEELAFVNSFADGSRHVEDLFCEALTGLRTAMEYDGPLLLTNQEAAFGHVFGFVGLLKFVSSALMFQHGTVAPVVGCRTPYARLDATPVRGAGVPLEGRHALVTVAGGGGDATSLLIEYPEG</sequence>
<dbReference type="InterPro" id="IPR016039">
    <property type="entry name" value="Thiolase-like"/>
</dbReference>
<evidence type="ECO:0000256" key="3">
    <source>
        <dbReference type="RuleBase" id="RU003694"/>
    </source>
</evidence>
<gene>
    <name evidence="6" type="ORF">G5C60_40410</name>
</gene>
<organism evidence="6 7">
    <name type="scientific">Streptomyces scabichelini</name>
    <dbReference type="NCBI Taxonomy" id="2711217"/>
    <lineage>
        <taxon>Bacteria</taxon>
        <taxon>Bacillati</taxon>
        <taxon>Actinomycetota</taxon>
        <taxon>Actinomycetes</taxon>
        <taxon>Kitasatosporales</taxon>
        <taxon>Streptomycetaceae</taxon>
        <taxon>Streptomyces</taxon>
    </lineage>
</organism>
<dbReference type="InterPro" id="IPR014031">
    <property type="entry name" value="Ketoacyl_synth_C"/>
</dbReference>
<name>A0A6G4VIJ3_9ACTN</name>
<dbReference type="EMBL" id="JAAKZY010000205">
    <property type="protein sequence ID" value="NGO13695.1"/>
    <property type="molecule type" value="Genomic_DNA"/>
</dbReference>
<dbReference type="Pfam" id="PF02801">
    <property type="entry name" value="Ketoacyl-synt_C"/>
    <property type="match status" value="1"/>
</dbReference>
<protein>
    <submittedName>
        <fullName evidence="6">3-oxoacyl-ACP synthase</fullName>
    </submittedName>
</protein>
<dbReference type="PANTHER" id="PTHR11712:SF336">
    <property type="entry name" value="3-OXOACYL-[ACYL-CARRIER-PROTEIN] SYNTHASE, MITOCHONDRIAL"/>
    <property type="match status" value="1"/>
</dbReference>
<evidence type="ECO:0000313" key="7">
    <source>
        <dbReference type="Proteomes" id="UP000472335"/>
    </source>
</evidence>
<feature type="region of interest" description="Disordered" evidence="4">
    <location>
        <begin position="216"/>
        <end position="239"/>
    </location>
</feature>
<accession>A0A6G4VIJ3</accession>
<dbReference type="Pfam" id="PF00109">
    <property type="entry name" value="ketoacyl-synt"/>
    <property type="match status" value="1"/>
</dbReference>
<dbReference type="InterPro" id="IPR014030">
    <property type="entry name" value="Ketoacyl_synth_N"/>
</dbReference>
<evidence type="ECO:0000256" key="2">
    <source>
        <dbReference type="ARBA" id="ARBA00022679"/>
    </source>
</evidence>
<comment type="caution">
    <text evidence="6">The sequence shown here is derived from an EMBL/GenBank/DDBJ whole genome shotgun (WGS) entry which is preliminary data.</text>
</comment>
<dbReference type="PROSITE" id="PS52004">
    <property type="entry name" value="KS3_2"/>
    <property type="match status" value="1"/>
</dbReference>
<reference evidence="6 7" key="1">
    <citation type="submission" date="2020-02" db="EMBL/GenBank/DDBJ databases">
        <title>Whole-genome analyses of novel actinobacteria.</title>
        <authorList>
            <person name="Sahin N."/>
            <person name="Gencbay T."/>
        </authorList>
    </citation>
    <scope>NUCLEOTIDE SEQUENCE [LARGE SCALE GENOMIC DNA]</scope>
    <source>
        <strain evidence="6 7">HC44</strain>
    </source>
</reference>
<dbReference type="Gene3D" id="3.40.47.10">
    <property type="match status" value="2"/>
</dbReference>
<evidence type="ECO:0000259" key="5">
    <source>
        <dbReference type="PROSITE" id="PS52004"/>
    </source>
</evidence>
<dbReference type="GO" id="GO:0004315">
    <property type="term" value="F:3-oxoacyl-[acyl-carrier-protein] synthase activity"/>
    <property type="evidence" value="ECO:0007669"/>
    <property type="project" value="TreeGrafter"/>
</dbReference>
<dbReference type="InterPro" id="IPR000794">
    <property type="entry name" value="Beta-ketoacyl_synthase"/>
</dbReference>
<dbReference type="RefSeq" id="WP_165267364.1">
    <property type="nucleotide sequence ID" value="NZ_JAAKZY010000205.1"/>
</dbReference>
<keyword evidence="2 3" id="KW-0808">Transferase</keyword>
<dbReference type="PANTHER" id="PTHR11712">
    <property type="entry name" value="POLYKETIDE SYNTHASE-RELATED"/>
    <property type="match status" value="1"/>
</dbReference>
<feature type="domain" description="Ketosynthase family 3 (KS3)" evidence="5">
    <location>
        <begin position="3"/>
        <end position="429"/>
    </location>
</feature>
<comment type="similarity">
    <text evidence="1 3">Belongs to the thiolase-like superfamily. Beta-ketoacyl-ACP synthases family.</text>
</comment>
<dbReference type="InterPro" id="IPR020841">
    <property type="entry name" value="PKS_Beta-ketoAc_synthase_dom"/>
</dbReference>
<dbReference type="AlphaFoldDB" id="A0A6G4VIJ3"/>
<evidence type="ECO:0000256" key="4">
    <source>
        <dbReference type="SAM" id="MobiDB-lite"/>
    </source>
</evidence>
<dbReference type="SUPFAM" id="SSF53901">
    <property type="entry name" value="Thiolase-like"/>
    <property type="match status" value="2"/>
</dbReference>
<keyword evidence="7" id="KW-1185">Reference proteome</keyword>
<dbReference type="Proteomes" id="UP000472335">
    <property type="component" value="Unassembled WGS sequence"/>
</dbReference>
<proteinExistence type="inferred from homology"/>
<evidence type="ECO:0000256" key="1">
    <source>
        <dbReference type="ARBA" id="ARBA00008467"/>
    </source>
</evidence>
<evidence type="ECO:0000313" key="6">
    <source>
        <dbReference type="EMBL" id="NGO13695.1"/>
    </source>
</evidence>
<dbReference type="GO" id="GO:0006633">
    <property type="term" value="P:fatty acid biosynthetic process"/>
    <property type="evidence" value="ECO:0007669"/>
    <property type="project" value="TreeGrafter"/>
</dbReference>